<evidence type="ECO:0000313" key="3">
    <source>
        <dbReference type="Proteomes" id="UP000765509"/>
    </source>
</evidence>
<feature type="region of interest" description="Disordered" evidence="1">
    <location>
        <begin position="262"/>
        <end position="291"/>
    </location>
</feature>
<dbReference type="OrthoDB" id="8026949at2759"/>
<feature type="compositionally biased region" description="Acidic residues" evidence="1">
    <location>
        <begin position="521"/>
        <end position="534"/>
    </location>
</feature>
<dbReference type="Proteomes" id="UP000765509">
    <property type="component" value="Unassembled WGS sequence"/>
</dbReference>
<dbReference type="EMBL" id="AVOT02008392">
    <property type="protein sequence ID" value="MBW0485917.1"/>
    <property type="molecule type" value="Genomic_DNA"/>
</dbReference>
<feature type="compositionally biased region" description="Basic and acidic residues" evidence="1">
    <location>
        <begin position="14"/>
        <end position="23"/>
    </location>
</feature>
<gene>
    <name evidence="2" type="ORF">O181_025632</name>
</gene>
<evidence type="ECO:0008006" key="4">
    <source>
        <dbReference type="Google" id="ProtNLM"/>
    </source>
</evidence>
<sequence length="763" mass="87906">MSPVHLRNLGIPRNKTENRESLSRTRRPGRGHLGHSAGWKETEENDTHSAINLPIQQKIQTRGLEGYGSSSSAQPTPQRSFPMEHGQQEISGQESPFFQIPGRFKGKKDLFQTKAERVRTNDPESVVVGERSVKEPEIVLNTSRINIPNNRNITHTQNEHSVFTPEINLNSDALWLQMSQNAEKTLKQFAELQESHLRMEKLTASMEKIVKTLQEVHAQLSKASEGTNKRQNQFLEERHHCKSHILDDPYHQEDIKADASVENKARYPSQCQDENNMSYSDNESSKQLPEAARWPKFSGTGECDHMELIDSIDGIIIDVLSIPDYWITASLNTEFKIHASIWYTEMKEIHFRRNWPWWESQIIQKYRNGTWIWKKTMSFENGKYSVDNNPYEWCLRQSKRLEAINPQKNIQMGNHKLLTQIPGELEHAVKCRCNKSCTIDEIENTLQDLTKRTNTIKYLQYRSISFKEEQPFRVAFKDKPKEKVAEVTKKKNSCHNCGSTDHYANSCLKAKKKVYAIEQVPEEEYPTEDSESDSMGDSNREKSDEDQDPREELLVEYKEETQLEIQEIQLVAGMPQDTANKNLCKNTQDAQTFLVTQTKGMAYIHGTATKMTVCIYKSQPSIIESGEHCSIVAKDYMDSQFPNWEKQLLLTTEKNFKSALGKMTSIGTIIKEIIIPHRKGNIRLNPEFVVLEYSHIQGLLLGTDYQRMCGIDIYNSKNSHITIGTNKEKKFALDIYQMSTHDTLEELLNEFIKGQFSTNLTSK</sequence>
<feature type="compositionally biased region" description="Polar residues" evidence="1">
    <location>
        <begin position="269"/>
        <end position="287"/>
    </location>
</feature>
<protein>
    <recommendedName>
        <fullName evidence="4">CCHC-type domain-containing protein</fullName>
    </recommendedName>
</protein>
<evidence type="ECO:0000256" key="1">
    <source>
        <dbReference type="SAM" id="MobiDB-lite"/>
    </source>
</evidence>
<evidence type="ECO:0000313" key="2">
    <source>
        <dbReference type="EMBL" id="MBW0485917.1"/>
    </source>
</evidence>
<organism evidence="2 3">
    <name type="scientific">Austropuccinia psidii MF-1</name>
    <dbReference type="NCBI Taxonomy" id="1389203"/>
    <lineage>
        <taxon>Eukaryota</taxon>
        <taxon>Fungi</taxon>
        <taxon>Dikarya</taxon>
        <taxon>Basidiomycota</taxon>
        <taxon>Pucciniomycotina</taxon>
        <taxon>Pucciniomycetes</taxon>
        <taxon>Pucciniales</taxon>
        <taxon>Sphaerophragmiaceae</taxon>
        <taxon>Austropuccinia</taxon>
    </lineage>
</organism>
<name>A0A9Q3CLK5_9BASI</name>
<proteinExistence type="predicted"/>
<reference evidence="2" key="1">
    <citation type="submission" date="2021-03" db="EMBL/GenBank/DDBJ databases">
        <title>Draft genome sequence of rust myrtle Austropuccinia psidii MF-1, a brazilian biotype.</title>
        <authorList>
            <person name="Quecine M.C."/>
            <person name="Pachon D.M.R."/>
            <person name="Bonatelli M.L."/>
            <person name="Correr F.H."/>
            <person name="Franceschini L.M."/>
            <person name="Leite T.F."/>
            <person name="Margarido G.R.A."/>
            <person name="Almeida C.A."/>
            <person name="Ferrarezi J.A."/>
            <person name="Labate C.A."/>
        </authorList>
    </citation>
    <scope>NUCLEOTIDE SEQUENCE</scope>
    <source>
        <strain evidence="2">MF-1</strain>
    </source>
</reference>
<feature type="region of interest" description="Disordered" evidence="1">
    <location>
        <begin position="62"/>
        <end position="99"/>
    </location>
</feature>
<feature type="region of interest" description="Disordered" evidence="1">
    <location>
        <begin position="1"/>
        <end position="50"/>
    </location>
</feature>
<feature type="compositionally biased region" description="Basic and acidic residues" evidence="1">
    <location>
        <begin position="38"/>
        <end position="47"/>
    </location>
</feature>
<dbReference type="AlphaFoldDB" id="A0A9Q3CLK5"/>
<feature type="compositionally biased region" description="Polar residues" evidence="1">
    <location>
        <begin position="68"/>
        <end position="79"/>
    </location>
</feature>
<accession>A0A9Q3CLK5</accession>
<feature type="region of interest" description="Disordered" evidence="1">
    <location>
        <begin position="521"/>
        <end position="550"/>
    </location>
</feature>
<keyword evidence="3" id="KW-1185">Reference proteome</keyword>
<comment type="caution">
    <text evidence="2">The sequence shown here is derived from an EMBL/GenBank/DDBJ whole genome shotgun (WGS) entry which is preliminary data.</text>
</comment>
<feature type="compositionally biased region" description="Basic residues" evidence="1">
    <location>
        <begin position="24"/>
        <end position="33"/>
    </location>
</feature>